<organism evidence="1 2">
    <name type="scientific">Moritella viscosa</name>
    <dbReference type="NCBI Taxonomy" id="80854"/>
    <lineage>
        <taxon>Bacteria</taxon>
        <taxon>Pseudomonadati</taxon>
        <taxon>Pseudomonadota</taxon>
        <taxon>Gammaproteobacteria</taxon>
        <taxon>Alteromonadales</taxon>
        <taxon>Moritellaceae</taxon>
        <taxon>Moritella</taxon>
    </lineage>
</organism>
<evidence type="ECO:0000313" key="2">
    <source>
        <dbReference type="Proteomes" id="UP000183794"/>
    </source>
</evidence>
<dbReference type="RefSeq" id="WP_139291960.1">
    <property type="nucleotide sequence ID" value="NZ_FPLD01000131.1"/>
</dbReference>
<reference evidence="1 2" key="1">
    <citation type="submission" date="2016-11" db="EMBL/GenBank/DDBJ databases">
        <authorList>
            <person name="Jaros S."/>
            <person name="Januszkiewicz K."/>
            <person name="Wedrychowicz H."/>
        </authorList>
    </citation>
    <scope>NUCLEOTIDE SEQUENCE [LARGE SCALE GENOMIC DNA]</scope>
    <source>
        <strain evidence="1">NVI 5450</strain>
    </source>
</reference>
<accession>A0A1L0C9K1</accession>
<name>A0A1L0C9K1_9GAMM</name>
<dbReference type="Proteomes" id="UP000183794">
    <property type="component" value="Unassembled WGS sequence"/>
</dbReference>
<sequence>MKTTRVFTKTRPYNYDILKHKLLAEHSTITELSDHFKISDKSIYKAIAKLNLGDQPC</sequence>
<protein>
    <submittedName>
        <fullName evidence="1">Uncharacterized protein</fullName>
    </submittedName>
</protein>
<dbReference type="AlphaFoldDB" id="A0A1L0C9K1"/>
<gene>
    <name evidence="1" type="ORF">NVI5450_4501</name>
</gene>
<dbReference type="EMBL" id="FPLD01000131">
    <property type="protein sequence ID" value="SGZ17322.1"/>
    <property type="molecule type" value="Genomic_DNA"/>
</dbReference>
<proteinExistence type="predicted"/>
<evidence type="ECO:0000313" key="1">
    <source>
        <dbReference type="EMBL" id="SGZ17322.1"/>
    </source>
</evidence>